<evidence type="ECO:0000313" key="6">
    <source>
        <dbReference type="EMBL" id="GAA1616872.1"/>
    </source>
</evidence>
<evidence type="ECO:0000256" key="3">
    <source>
        <dbReference type="ARBA" id="ARBA00023004"/>
    </source>
</evidence>
<keyword evidence="7" id="KW-1185">Reference proteome</keyword>
<dbReference type="SUPFAM" id="SSF51197">
    <property type="entry name" value="Clavaminate synthase-like"/>
    <property type="match status" value="1"/>
</dbReference>
<keyword evidence="3" id="KW-0408">Iron</keyword>
<sequence>MTSRAHSTETTPVSIRLPKEDLDVLARAVRQVRADDRDLSSAQPSDFQDLSRCPCVGLIRAALAREGVVKVSGFPVDDERVELGFWGYCTGLGDPLPQNRNLSRVDVVANVDPRSVRGAKTNRALAFHTDMANTTPDVFALLTVRQATAGGASKLARIADLTDALMSQPEVYVTLRQPFMFDRSGDVSDGVEPVFESPIVSVRQGVPSVVYNRARIHRGHRLVGQPLTAAQQAALDALDELLATSDAVHRFTLQSGDVLFVDNRAVLHAREEFEDTAPQGRHLLRVWLQARNELREGRREVASR</sequence>
<dbReference type="RefSeq" id="WP_344222332.1">
    <property type="nucleotide sequence ID" value="NZ_BAAAOS010000066.1"/>
</dbReference>
<proteinExistence type="predicted"/>
<evidence type="ECO:0000256" key="4">
    <source>
        <dbReference type="ARBA" id="ARBA00023194"/>
    </source>
</evidence>
<protein>
    <submittedName>
        <fullName evidence="6">TauD/TfdA family dioxygenase</fullName>
    </submittedName>
</protein>
<evidence type="ECO:0000256" key="2">
    <source>
        <dbReference type="ARBA" id="ARBA00023002"/>
    </source>
</evidence>
<comment type="caution">
    <text evidence="6">The sequence shown here is derived from an EMBL/GenBank/DDBJ whole genome shotgun (WGS) entry which is preliminary data.</text>
</comment>
<keyword evidence="2" id="KW-0560">Oxidoreductase</keyword>
<name>A0ABN2ET20_9ACTN</name>
<feature type="domain" description="TauD/TfdA-like" evidence="5">
    <location>
        <begin position="46"/>
        <end position="287"/>
    </location>
</feature>
<dbReference type="GO" id="GO:0051213">
    <property type="term" value="F:dioxygenase activity"/>
    <property type="evidence" value="ECO:0007669"/>
    <property type="project" value="UniProtKB-KW"/>
</dbReference>
<accession>A0ABN2ET20</accession>
<dbReference type="InterPro" id="IPR050411">
    <property type="entry name" value="AlphaKG_dependent_hydroxylases"/>
</dbReference>
<dbReference type="PANTHER" id="PTHR10696:SF56">
    <property type="entry name" value="TAUD_TFDA-LIKE DOMAIN-CONTAINING PROTEIN"/>
    <property type="match status" value="1"/>
</dbReference>
<comment type="cofactor">
    <cofactor evidence="1">
        <name>Fe(2+)</name>
        <dbReference type="ChEBI" id="CHEBI:29033"/>
    </cofactor>
</comment>
<dbReference type="Gene3D" id="3.60.130.10">
    <property type="entry name" value="Clavaminate synthase-like"/>
    <property type="match status" value="1"/>
</dbReference>
<organism evidence="6 7">
    <name type="scientific">Kribbella sancticallisti</name>
    <dbReference type="NCBI Taxonomy" id="460087"/>
    <lineage>
        <taxon>Bacteria</taxon>
        <taxon>Bacillati</taxon>
        <taxon>Actinomycetota</taxon>
        <taxon>Actinomycetes</taxon>
        <taxon>Propionibacteriales</taxon>
        <taxon>Kribbellaceae</taxon>
        <taxon>Kribbella</taxon>
    </lineage>
</organism>
<evidence type="ECO:0000256" key="1">
    <source>
        <dbReference type="ARBA" id="ARBA00001954"/>
    </source>
</evidence>
<dbReference type="InterPro" id="IPR003819">
    <property type="entry name" value="TauD/TfdA-like"/>
</dbReference>
<dbReference type="Proteomes" id="UP001500393">
    <property type="component" value="Unassembled WGS sequence"/>
</dbReference>
<gene>
    <name evidence="6" type="ORF">GCM10009789_83600</name>
</gene>
<dbReference type="Pfam" id="PF02668">
    <property type="entry name" value="TauD"/>
    <property type="match status" value="1"/>
</dbReference>
<evidence type="ECO:0000313" key="7">
    <source>
        <dbReference type="Proteomes" id="UP001500393"/>
    </source>
</evidence>
<dbReference type="InterPro" id="IPR042098">
    <property type="entry name" value="TauD-like_sf"/>
</dbReference>
<reference evidence="6 7" key="1">
    <citation type="journal article" date="2019" name="Int. J. Syst. Evol. Microbiol.">
        <title>The Global Catalogue of Microorganisms (GCM) 10K type strain sequencing project: providing services to taxonomists for standard genome sequencing and annotation.</title>
        <authorList>
            <consortium name="The Broad Institute Genomics Platform"/>
            <consortium name="The Broad Institute Genome Sequencing Center for Infectious Disease"/>
            <person name="Wu L."/>
            <person name="Ma J."/>
        </authorList>
    </citation>
    <scope>NUCLEOTIDE SEQUENCE [LARGE SCALE GENOMIC DNA]</scope>
    <source>
        <strain evidence="6 7">JCM 14969</strain>
    </source>
</reference>
<dbReference type="EMBL" id="BAAAOS010000066">
    <property type="protein sequence ID" value="GAA1616872.1"/>
    <property type="molecule type" value="Genomic_DNA"/>
</dbReference>
<keyword evidence="4" id="KW-0045">Antibiotic biosynthesis</keyword>
<evidence type="ECO:0000259" key="5">
    <source>
        <dbReference type="Pfam" id="PF02668"/>
    </source>
</evidence>
<dbReference type="PANTHER" id="PTHR10696">
    <property type="entry name" value="GAMMA-BUTYROBETAINE HYDROXYLASE-RELATED"/>
    <property type="match status" value="1"/>
</dbReference>
<keyword evidence="6" id="KW-0223">Dioxygenase</keyword>